<proteinExistence type="predicted"/>
<name>A0ABD1UV28_9LAMI</name>
<protein>
    <submittedName>
        <fullName evidence="1">Uncharacterized protein</fullName>
    </submittedName>
</protein>
<evidence type="ECO:0000313" key="1">
    <source>
        <dbReference type="EMBL" id="KAL2528872.1"/>
    </source>
</evidence>
<dbReference type="AlphaFoldDB" id="A0ABD1UV28"/>
<comment type="caution">
    <text evidence="1">The sequence shown here is derived from an EMBL/GenBank/DDBJ whole genome shotgun (WGS) entry which is preliminary data.</text>
</comment>
<dbReference type="Proteomes" id="UP001604277">
    <property type="component" value="Unassembled WGS sequence"/>
</dbReference>
<dbReference type="EMBL" id="JBFOLJ010000006">
    <property type="protein sequence ID" value="KAL2528872.1"/>
    <property type="molecule type" value="Genomic_DNA"/>
</dbReference>
<gene>
    <name evidence="1" type="ORF">Fot_21473</name>
</gene>
<organism evidence="1 2">
    <name type="scientific">Forsythia ovata</name>
    <dbReference type="NCBI Taxonomy" id="205694"/>
    <lineage>
        <taxon>Eukaryota</taxon>
        <taxon>Viridiplantae</taxon>
        <taxon>Streptophyta</taxon>
        <taxon>Embryophyta</taxon>
        <taxon>Tracheophyta</taxon>
        <taxon>Spermatophyta</taxon>
        <taxon>Magnoliopsida</taxon>
        <taxon>eudicotyledons</taxon>
        <taxon>Gunneridae</taxon>
        <taxon>Pentapetalae</taxon>
        <taxon>asterids</taxon>
        <taxon>lamiids</taxon>
        <taxon>Lamiales</taxon>
        <taxon>Oleaceae</taxon>
        <taxon>Forsythieae</taxon>
        <taxon>Forsythia</taxon>
    </lineage>
</organism>
<keyword evidence="2" id="KW-1185">Reference proteome</keyword>
<evidence type="ECO:0000313" key="2">
    <source>
        <dbReference type="Proteomes" id="UP001604277"/>
    </source>
</evidence>
<sequence length="107" mass="11708">MGPMMTSQHLSRSLSLSASARKIKKLKNNDSEIAEARGKVRGKLLLLLVDLALKEKENRDLMAATVPGIEGRQDEEVVCPAVLPSSPCQYSEQLVLSVLLYSSARQV</sequence>
<accession>A0ABD1UV28</accession>
<reference evidence="2" key="1">
    <citation type="submission" date="2024-07" db="EMBL/GenBank/DDBJ databases">
        <title>Two chromosome-level genome assemblies of Korean endemic species Abeliophyllum distichum and Forsythia ovata (Oleaceae).</title>
        <authorList>
            <person name="Jang H."/>
        </authorList>
    </citation>
    <scope>NUCLEOTIDE SEQUENCE [LARGE SCALE GENOMIC DNA]</scope>
</reference>